<accession>A0ABT5IU02</accession>
<feature type="region of interest" description="Disordered" evidence="2">
    <location>
        <begin position="1"/>
        <end position="23"/>
    </location>
</feature>
<evidence type="ECO:0000256" key="3">
    <source>
        <dbReference type="SAM" id="Phobius"/>
    </source>
</evidence>
<feature type="transmembrane region" description="Helical" evidence="3">
    <location>
        <begin position="257"/>
        <end position="277"/>
    </location>
</feature>
<evidence type="ECO:0000256" key="2">
    <source>
        <dbReference type="SAM" id="MobiDB-lite"/>
    </source>
</evidence>
<keyword evidence="1" id="KW-0175">Coiled coil</keyword>
<gene>
    <name evidence="4" type="ORF">PQU95_02265</name>
</gene>
<name>A0ABT5IU02_9NEIS</name>
<keyword evidence="3" id="KW-0812">Transmembrane</keyword>
<feature type="compositionally biased region" description="Pro residues" evidence="2">
    <location>
        <begin position="11"/>
        <end position="22"/>
    </location>
</feature>
<evidence type="ECO:0000313" key="4">
    <source>
        <dbReference type="EMBL" id="MDC7716048.1"/>
    </source>
</evidence>
<keyword evidence="3" id="KW-1133">Transmembrane helix</keyword>
<evidence type="ECO:0000256" key="1">
    <source>
        <dbReference type="SAM" id="Coils"/>
    </source>
</evidence>
<sequence>MNTRASKTPVAAPPPEPPPLPPVENEVFLAGLSTTHGEQLLALMDGGSPIYVFVRRSFGKTQQSDFFRIQFAAYAQLQGGQWKPYQGEVSEWLNTRNCLQVSVDHPRQTVQFGPKSGFNLSAELTGLGLTSYAYAQAILWLKAHYSEYSVQPTTLPNPEAEGEEARIKRNARLAAQGFDIEFLDSEQRSGRYFKDKISRLISSWETEKITEVPVSALLDNIARLDGEKAELQRQVHAIKTQERSLEDSLSKEKQTNLVLTGVTCFVLVFTLMGIFGLY</sequence>
<evidence type="ECO:0000313" key="5">
    <source>
        <dbReference type="Proteomes" id="UP001219956"/>
    </source>
</evidence>
<organism evidence="4 5">
    <name type="scientific">Vogesella aquatica</name>
    <dbReference type="NCBI Taxonomy" id="2984206"/>
    <lineage>
        <taxon>Bacteria</taxon>
        <taxon>Pseudomonadati</taxon>
        <taxon>Pseudomonadota</taxon>
        <taxon>Betaproteobacteria</taxon>
        <taxon>Neisseriales</taxon>
        <taxon>Chromobacteriaceae</taxon>
        <taxon>Vogesella</taxon>
    </lineage>
</organism>
<comment type="caution">
    <text evidence="4">The sequence shown here is derived from an EMBL/GenBank/DDBJ whole genome shotgun (WGS) entry which is preliminary data.</text>
</comment>
<dbReference type="Proteomes" id="UP001219956">
    <property type="component" value="Unassembled WGS sequence"/>
</dbReference>
<protein>
    <submittedName>
        <fullName evidence="4">Uncharacterized protein</fullName>
    </submittedName>
</protein>
<keyword evidence="3" id="KW-0472">Membrane</keyword>
<reference evidence="4 5" key="1">
    <citation type="submission" date="2023-01" db="EMBL/GenBank/DDBJ databases">
        <title>Novel species of the genus Vogesella isolated from rivers.</title>
        <authorList>
            <person name="Lu H."/>
        </authorList>
    </citation>
    <scope>NUCLEOTIDE SEQUENCE [LARGE SCALE GENOMIC DNA]</scope>
    <source>
        <strain evidence="4 5">DC21W</strain>
    </source>
</reference>
<keyword evidence="5" id="KW-1185">Reference proteome</keyword>
<dbReference type="RefSeq" id="WP_272750492.1">
    <property type="nucleotide sequence ID" value="NZ_JAQQLF010000002.1"/>
</dbReference>
<feature type="coiled-coil region" evidence="1">
    <location>
        <begin position="214"/>
        <end position="248"/>
    </location>
</feature>
<dbReference type="EMBL" id="JAQQLF010000002">
    <property type="protein sequence ID" value="MDC7716048.1"/>
    <property type="molecule type" value="Genomic_DNA"/>
</dbReference>
<proteinExistence type="predicted"/>